<gene>
    <name evidence="3" type="ORF">XI38_13795</name>
</gene>
<dbReference type="Proteomes" id="UP000037737">
    <property type="component" value="Unassembled WGS sequence"/>
</dbReference>
<keyword evidence="2" id="KW-0812">Transmembrane</keyword>
<keyword evidence="2" id="KW-0472">Membrane</keyword>
<sequence length="272" mass="29127">MGIDARDELAVLRARAYGPDADIAEDPEALARLRELEDGRIGPAAPPPSPEHASSDREPPPDADVPRPEGTTEHDDPHELGPGVRAVPEEEPSTEEGHPRTRRRRVALMWTASVVVAAMVSAAVAVFATRQFQDDTGGVATLGADTEFVWPRAFGGPERAGDAYEVFHGIRPLTTDDARRTGASDECLFLLSDDLIDDSDYYSGSIWGSGCGAGAFPAVVAMKVAAGMPEELRARFPIGTSMQFTLVDGEISVQRAWGPVSYFGDPDPAETR</sequence>
<evidence type="ECO:0000313" key="3">
    <source>
        <dbReference type="EMBL" id="KOS09837.1"/>
    </source>
</evidence>
<feature type="transmembrane region" description="Helical" evidence="2">
    <location>
        <begin position="107"/>
        <end position="128"/>
    </location>
</feature>
<feature type="compositionally biased region" description="Basic and acidic residues" evidence="1">
    <location>
        <begin position="29"/>
        <end position="40"/>
    </location>
</feature>
<evidence type="ECO:0000256" key="2">
    <source>
        <dbReference type="SAM" id="Phobius"/>
    </source>
</evidence>
<proteinExistence type="predicted"/>
<evidence type="ECO:0000313" key="4">
    <source>
        <dbReference type="Proteomes" id="UP000037737"/>
    </source>
</evidence>
<feature type="region of interest" description="Disordered" evidence="1">
    <location>
        <begin position="14"/>
        <end position="102"/>
    </location>
</feature>
<reference evidence="3" key="1">
    <citation type="submission" date="2015-04" db="EMBL/GenBank/DDBJ databases">
        <title>Complete genome sequence of Microbacterium chocolatum SIT 101, a bacterium enantioselectively hydrolyzing mesomeric diesters.</title>
        <authorList>
            <person name="Li X."/>
            <person name="Xu Y."/>
        </authorList>
    </citation>
    <scope>NUCLEOTIDE SEQUENCE [LARGE SCALE GENOMIC DNA]</scope>
    <source>
        <strain evidence="3">SIT 101</strain>
    </source>
</reference>
<feature type="compositionally biased region" description="Basic and acidic residues" evidence="1">
    <location>
        <begin position="53"/>
        <end position="79"/>
    </location>
</feature>
<name>A0A0M8MGV8_9MICO</name>
<keyword evidence="2" id="KW-1133">Transmembrane helix</keyword>
<dbReference type="OrthoDB" id="5061092at2"/>
<evidence type="ECO:0000256" key="1">
    <source>
        <dbReference type="SAM" id="MobiDB-lite"/>
    </source>
</evidence>
<keyword evidence="4" id="KW-1185">Reference proteome</keyword>
<dbReference type="EMBL" id="LAVO01000017">
    <property type="protein sequence ID" value="KOS09837.1"/>
    <property type="molecule type" value="Genomic_DNA"/>
</dbReference>
<organism evidence="3 4">
    <name type="scientific">Microbacterium aurantiacum</name>
    <dbReference type="NCBI Taxonomy" id="162393"/>
    <lineage>
        <taxon>Bacteria</taxon>
        <taxon>Bacillati</taxon>
        <taxon>Actinomycetota</taxon>
        <taxon>Actinomycetes</taxon>
        <taxon>Micrococcales</taxon>
        <taxon>Microbacteriaceae</taxon>
        <taxon>Microbacterium</taxon>
    </lineage>
</organism>
<protein>
    <submittedName>
        <fullName evidence="3">Uncharacterized protein</fullName>
    </submittedName>
</protein>
<accession>A0A0M8MGV8</accession>
<comment type="caution">
    <text evidence="3">The sequence shown here is derived from an EMBL/GenBank/DDBJ whole genome shotgun (WGS) entry which is preliminary data.</text>
</comment>
<dbReference type="AlphaFoldDB" id="A0A0M8MGV8"/>
<dbReference type="PATRIC" id="fig|84292.3.peg.2806"/>